<comment type="caution">
    <text evidence="3">The sequence shown here is derived from an EMBL/GenBank/DDBJ whole genome shotgun (WGS) entry which is preliminary data.</text>
</comment>
<feature type="compositionally biased region" description="Basic residues" evidence="1">
    <location>
        <begin position="1"/>
        <end position="20"/>
    </location>
</feature>
<dbReference type="EMBL" id="PSZD01000024">
    <property type="protein sequence ID" value="PPJ23373.1"/>
    <property type="molecule type" value="Genomic_DNA"/>
</dbReference>
<feature type="region of interest" description="Disordered" evidence="1">
    <location>
        <begin position="1"/>
        <end position="23"/>
    </location>
</feature>
<proteinExistence type="predicted"/>
<dbReference type="RefSeq" id="WP_064923615.1">
    <property type="nucleotide sequence ID" value="NZ_PSZD01000024.1"/>
</dbReference>
<evidence type="ECO:0000313" key="3">
    <source>
        <dbReference type="EMBL" id="PPJ23373.1"/>
    </source>
</evidence>
<feature type="transmembrane region" description="Helical" evidence="2">
    <location>
        <begin position="29"/>
        <end position="49"/>
    </location>
</feature>
<accession>A0A2S5ZYT2</accession>
<keyword evidence="2" id="KW-0472">Membrane</keyword>
<gene>
    <name evidence="3" type="ORF">C5F51_28410</name>
</gene>
<evidence type="ECO:0000256" key="1">
    <source>
        <dbReference type="SAM" id="MobiDB-lite"/>
    </source>
</evidence>
<reference evidence="3 4" key="1">
    <citation type="submission" date="2018-02" db="EMBL/GenBank/DDBJ databases">
        <title>8 Nocardia nova and 1 Nocardia cyriacigeorgica strain used for evolution to TMP-SMX.</title>
        <authorList>
            <person name="Mehta H."/>
            <person name="Weng J."/>
            <person name="Shamoo Y."/>
        </authorList>
    </citation>
    <scope>NUCLEOTIDE SEQUENCE [LARGE SCALE GENOMIC DNA]</scope>
    <source>
        <strain evidence="3 4">BAA2227</strain>
    </source>
</reference>
<keyword evidence="2" id="KW-0812">Transmembrane</keyword>
<keyword evidence="2" id="KW-1133">Transmembrane helix</keyword>
<sequence length="95" mass="10004">MSARRGRARPGRYRNPHVHGYHSTSPTPILAVLGALVGGVVLLLVVLALTHAHTTRTGDDTTPGQVSTAPAVAPQRVQPTTEAAPARPCYPFQSC</sequence>
<name>A0A2S5ZYT2_9NOCA</name>
<keyword evidence="4" id="KW-1185">Reference proteome</keyword>
<protein>
    <submittedName>
        <fullName evidence="3">Uncharacterized protein</fullName>
    </submittedName>
</protein>
<feature type="region of interest" description="Disordered" evidence="1">
    <location>
        <begin position="54"/>
        <end position="95"/>
    </location>
</feature>
<dbReference type="Proteomes" id="UP000238356">
    <property type="component" value="Unassembled WGS sequence"/>
</dbReference>
<dbReference type="AlphaFoldDB" id="A0A2S5ZYT2"/>
<organism evidence="3 4">
    <name type="scientific">Nocardia nova</name>
    <dbReference type="NCBI Taxonomy" id="37330"/>
    <lineage>
        <taxon>Bacteria</taxon>
        <taxon>Bacillati</taxon>
        <taxon>Actinomycetota</taxon>
        <taxon>Actinomycetes</taxon>
        <taxon>Mycobacteriales</taxon>
        <taxon>Nocardiaceae</taxon>
        <taxon>Nocardia</taxon>
    </lineage>
</organism>
<evidence type="ECO:0000256" key="2">
    <source>
        <dbReference type="SAM" id="Phobius"/>
    </source>
</evidence>
<evidence type="ECO:0000313" key="4">
    <source>
        <dbReference type="Proteomes" id="UP000238356"/>
    </source>
</evidence>